<name>A0ACB9IKF7_9ASTR</name>
<dbReference type="Proteomes" id="UP001056120">
    <property type="component" value="Linkage Group LG08"/>
</dbReference>
<evidence type="ECO:0000313" key="1">
    <source>
        <dbReference type="EMBL" id="KAI3808277.1"/>
    </source>
</evidence>
<keyword evidence="2" id="KW-1185">Reference proteome</keyword>
<evidence type="ECO:0000313" key="2">
    <source>
        <dbReference type="Proteomes" id="UP001056120"/>
    </source>
</evidence>
<reference evidence="2" key="1">
    <citation type="journal article" date="2022" name="Mol. Ecol. Resour.">
        <title>The genomes of chicory, endive, great burdock and yacon provide insights into Asteraceae palaeo-polyploidization history and plant inulin production.</title>
        <authorList>
            <person name="Fan W."/>
            <person name="Wang S."/>
            <person name="Wang H."/>
            <person name="Wang A."/>
            <person name="Jiang F."/>
            <person name="Liu H."/>
            <person name="Zhao H."/>
            <person name="Xu D."/>
            <person name="Zhang Y."/>
        </authorList>
    </citation>
    <scope>NUCLEOTIDE SEQUENCE [LARGE SCALE GENOMIC DNA]</scope>
    <source>
        <strain evidence="2">cv. Yunnan</strain>
    </source>
</reference>
<comment type="caution">
    <text evidence="1">The sequence shown here is derived from an EMBL/GenBank/DDBJ whole genome shotgun (WGS) entry which is preliminary data.</text>
</comment>
<organism evidence="1 2">
    <name type="scientific">Smallanthus sonchifolius</name>
    <dbReference type="NCBI Taxonomy" id="185202"/>
    <lineage>
        <taxon>Eukaryota</taxon>
        <taxon>Viridiplantae</taxon>
        <taxon>Streptophyta</taxon>
        <taxon>Embryophyta</taxon>
        <taxon>Tracheophyta</taxon>
        <taxon>Spermatophyta</taxon>
        <taxon>Magnoliopsida</taxon>
        <taxon>eudicotyledons</taxon>
        <taxon>Gunneridae</taxon>
        <taxon>Pentapetalae</taxon>
        <taxon>asterids</taxon>
        <taxon>campanulids</taxon>
        <taxon>Asterales</taxon>
        <taxon>Asteraceae</taxon>
        <taxon>Asteroideae</taxon>
        <taxon>Heliantheae alliance</taxon>
        <taxon>Millerieae</taxon>
        <taxon>Smallanthus</taxon>
    </lineage>
</organism>
<proteinExistence type="predicted"/>
<protein>
    <submittedName>
        <fullName evidence="1">Uncharacterized protein</fullName>
    </submittedName>
</protein>
<reference evidence="1 2" key="2">
    <citation type="journal article" date="2022" name="Mol. Ecol. Resour.">
        <title>The genomes of chicory, endive, great burdock and yacon provide insights into Asteraceae paleo-polyploidization history and plant inulin production.</title>
        <authorList>
            <person name="Fan W."/>
            <person name="Wang S."/>
            <person name="Wang H."/>
            <person name="Wang A."/>
            <person name="Jiang F."/>
            <person name="Liu H."/>
            <person name="Zhao H."/>
            <person name="Xu D."/>
            <person name="Zhang Y."/>
        </authorList>
    </citation>
    <scope>NUCLEOTIDE SEQUENCE [LARGE SCALE GENOMIC DNA]</scope>
    <source>
        <strain evidence="2">cv. Yunnan</strain>
        <tissue evidence="1">Leaves</tissue>
    </source>
</reference>
<sequence length="256" mass="27514">MDVGLIVYDQNPVPALRARSLVTPASILIDLVCGIASERRDRVRDLDVIRLEGEGQGFCGEADPAYLSGTQEEGPAYLTSTQEEGPAYLSSTKEKDHAYLSSTKEEDHAYLLSAQASGQPRLAYQLTIVAIRTTGAVSLWHVNGYDGVQLLSLRANTILGDGTNGNTDLDSNVWMMVGDARQIEMARRGNGRRGGGRIGGRTGGHNGGCGRTPARQEYSEEGSVHTEPAVGVHGTEQTQVEEQPFTFEPEVRAAIA</sequence>
<dbReference type="EMBL" id="CM042025">
    <property type="protein sequence ID" value="KAI3808277.1"/>
    <property type="molecule type" value="Genomic_DNA"/>
</dbReference>
<accession>A0ACB9IKF7</accession>
<gene>
    <name evidence="1" type="ORF">L1987_24226</name>
</gene>